<evidence type="ECO:0008006" key="4">
    <source>
        <dbReference type="Google" id="ProtNLM"/>
    </source>
</evidence>
<dbReference type="RefSeq" id="WP_058248201.1">
    <property type="nucleotide sequence ID" value="NZ_CYSE01000004.1"/>
</dbReference>
<sequence length="147" mass="15942">MKKLLGAVALSAIASAGLAADIITYDTDQSFDDVIFGLENAILDEGLVVDHISHTGEMLERTRADVGSDVVLFEQADIYSFCSAKISREVMEADPMNVVFCPYDIFVMVRPDTPDVTTIGFRTYPEGAMKKVEAMLDGIARSAIGLD</sequence>
<dbReference type="AlphaFoldDB" id="A0A0P1GE25"/>
<gene>
    <name evidence="2" type="ORF">TRN7648_02730</name>
</gene>
<evidence type="ECO:0000313" key="2">
    <source>
        <dbReference type="EMBL" id="CUH79951.1"/>
    </source>
</evidence>
<proteinExistence type="predicted"/>
<dbReference type="Proteomes" id="UP000054935">
    <property type="component" value="Unassembled WGS sequence"/>
</dbReference>
<accession>A0A0P1GE25</accession>
<keyword evidence="3" id="KW-1185">Reference proteome</keyword>
<evidence type="ECO:0000256" key="1">
    <source>
        <dbReference type="SAM" id="SignalP"/>
    </source>
</evidence>
<protein>
    <recommendedName>
        <fullName evidence="4">DUF302 domain-containing protein</fullName>
    </recommendedName>
</protein>
<name>A0A0P1GE25_9RHOB</name>
<organism evidence="2 3">
    <name type="scientific">Tropicibacter naphthalenivorans</name>
    <dbReference type="NCBI Taxonomy" id="441103"/>
    <lineage>
        <taxon>Bacteria</taxon>
        <taxon>Pseudomonadati</taxon>
        <taxon>Pseudomonadota</taxon>
        <taxon>Alphaproteobacteria</taxon>
        <taxon>Rhodobacterales</taxon>
        <taxon>Roseobacteraceae</taxon>
        <taxon>Tropicibacter</taxon>
    </lineage>
</organism>
<dbReference type="InterPro" id="IPR035923">
    <property type="entry name" value="TT1751-like_sf"/>
</dbReference>
<reference evidence="2 3" key="1">
    <citation type="submission" date="2015-09" db="EMBL/GenBank/DDBJ databases">
        <authorList>
            <consortium name="Swine Surveillance"/>
        </authorList>
    </citation>
    <scope>NUCLEOTIDE SEQUENCE [LARGE SCALE GENOMIC DNA]</scope>
    <source>
        <strain evidence="2 3">CECT 7648</strain>
    </source>
</reference>
<evidence type="ECO:0000313" key="3">
    <source>
        <dbReference type="Proteomes" id="UP000054935"/>
    </source>
</evidence>
<keyword evidence="1" id="KW-0732">Signal</keyword>
<dbReference type="OrthoDB" id="7363179at2"/>
<feature type="chain" id="PRO_5006063330" description="DUF302 domain-containing protein" evidence="1">
    <location>
        <begin position="20"/>
        <end position="147"/>
    </location>
</feature>
<dbReference type="Gene3D" id="3.30.310.70">
    <property type="entry name" value="TT1751-like domain"/>
    <property type="match status" value="1"/>
</dbReference>
<dbReference type="SUPFAM" id="SSF103247">
    <property type="entry name" value="TT1751-like"/>
    <property type="match status" value="1"/>
</dbReference>
<dbReference type="EMBL" id="CYSE01000004">
    <property type="protein sequence ID" value="CUH79951.1"/>
    <property type="molecule type" value="Genomic_DNA"/>
</dbReference>
<dbReference type="STRING" id="441103.TRN7648_02730"/>
<feature type="signal peptide" evidence="1">
    <location>
        <begin position="1"/>
        <end position="19"/>
    </location>
</feature>